<gene>
    <name evidence="2" type="ORF">GCM10010439_20470</name>
</gene>
<dbReference type="Pfam" id="PF05076">
    <property type="entry name" value="SUFU"/>
    <property type="match status" value="1"/>
</dbReference>
<keyword evidence="3" id="KW-1185">Reference proteome</keyword>
<dbReference type="RefSeq" id="WP_344450028.1">
    <property type="nucleotide sequence ID" value="NZ_BAAATZ010000006.1"/>
</dbReference>
<comment type="caution">
    <text evidence="2">The sequence shown here is derived from an EMBL/GenBank/DDBJ whole genome shotgun (WGS) entry which is preliminary data.</text>
</comment>
<dbReference type="EMBL" id="BAAATZ010000006">
    <property type="protein sequence ID" value="GAA2723950.1"/>
    <property type="molecule type" value="Genomic_DNA"/>
</dbReference>
<dbReference type="InterPro" id="IPR037181">
    <property type="entry name" value="SUFU_N"/>
</dbReference>
<accession>A0ABP6GIA8</accession>
<dbReference type="Proteomes" id="UP001501842">
    <property type="component" value="Unassembled WGS sequence"/>
</dbReference>
<protein>
    <submittedName>
        <fullName evidence="2">Suppressor of fused domain protein</fullName>
    </submittedName>
</protein>
<feature type="domain" description="Suppressor of fused-like" evidence="1">
    <location>
        <begin position="44"/>
        <end position="189"/>
    </location>
</feature>
<evidence type="ECO:0000259" key="1">
    <source>
        <dbReference type="Pfam" id="PF05076"/>
    </source>
</evidence>
<name>A0ABP6GIA8_9ACTN</name>
<sequence>MTGIECDDEAISAVADHVGGFFTGHEITSTVYDLGRSRRGAVPGLRILTVAPGPQADGWTYVTAGCWGAANKEGDGLELVLSAPEHDESFVELLAMVAYYHATRWLELRHSVPIGKPWAPGSSCDHLLVSHPLHGPAFEHCSLPGGRARLLWILPVTAAELDFRREHGHEALERLFDETGAVPTDPHRPSVVA</sequence>
<evidence type="ECO:0000313" key="2">
    <source>
        <dbReference type="EMBL" id="GAA2723950.1"/>
    </source>
</evidence>
<dbReference type="SUPFAM" id="SSF103359">
    <property type="entry name" value="Suppressor of Fused, N-terminal domain"/>
    <property type="match status" value="1"/>
</dbReference>
<proteinExistence type="predicted"/>
<evidence type="ECO:0000313" key="3">
    <source>
        <dbReference type="Proteomes" id="UP001501842"/>
    </source>
</evidence>
<reference evidence="3" key="1">
    <citation type="journal article" date="2019" name="Int. J. Syst. Evol. Microbiol.">
        <title>The Global Catalogue of Microorganisms (GCM) 10K type strain sequencing project: providing services to taxonomists for standard genome sequencing and annotation.</title>
        <authorList>
            <consortium name="The Broad Institute Genomics Platform"/>
            <consortium name="The Broad Institute Genome Sequencing Center for Infectious Disease"/>
            <person name="Wu L."/>
            <person name="Ma J."/>
        </authorList>
    </citation>
    <scope>NUCLEOTIDE SEQUENCE [LARGE SCALE GENOMIC DNA]</scope>
    <source>
        <strain evidence="3">JCM 8201</strain>
    </source>
</reference>
<organism evidence="2 3">
    <name type="scientific">Actinocorallia aurantiaca</name>
    <dbReference type="NCBI Taxonomy" id="46204"/>
    <lineage>
        <taxon>Bacteria</taxon>
        <taxon>Bacillati</taxon>
        <taxon>Actinomycetota</taxon>
        <taxon>Actinomycetes</taxon>
        <taxon>Streptosporangiales</taxon>
        <taxon>Thermomonosporaceae</taxon>
        <taxon>Actinocorallia</taxon>
    </lineage>
</organism>
<dbReference type="InterPro" id="IPR020941">
    <property type="entry name" value="SUFU-like_domain"/>
</dbReference>